<dbReference type="AlphaFoldDB" id="A0A6I1I7I6"/>
<feature type="compositionally biased region" description="Polar residues" evidence="1">
    <location>
        <begin position="20"/>
        <end position="39"/>
    </location>
</feature>
<name>A0A6I1I7I6_9BURK</name>
<protein>
    <submittedName>
        <fullName evidence="3">DUF4224 domain-containing protein</fullName>
    </submittedName>
</protein>
<evidence type="ECO:0000256" key="1">
    <source>
        <dbReference type="SAM" id="MobiDB-lite"/>
    </source>
</evidence>
<accession>A0A6I1I7I6</accession>
<gene>
    <name evidence="3" type="ORF">GCN75_05530</name>
</gene>
<dbReference type="Pfam" id="PF13986">
    <property type="entry name" value="DUF4224"/>
    <property type="match status" value="1"/>
</dbReference>
<feature type="region of interest" description="Disordered" evidence="1">
    <location>
        <begin position="19"/>
        <end position="70"/>
    </location>
</feature>
<organism evidence="3 4">
    <name type="scientific">Janthinobacterium violaceinigrum</name>
    <dbReference type="NCBI Taxonomy" id="2654252"/>
    <lineage>
        <taxon>Bacteria</taxon>
        <taxon>Pseudomonadati</taxon>
        <taxon>Pseudomonadota</taxon>
        <taxon>Betaproteobacteria</taxon>
        <taxon>Burkholderiales</taxon>
        <taxon>Oxalobacteraceae</taxon>
        <taxon>Janthinobacterium</taxon>
    </lineage>
</organism>
<dbReference type="EMBL" id="WFLI01000005">
    <property type="protein sequence ID" value="KAB8065709.1"/>
    <property type="molecule type" value="Genomic_DNA"/>
</dbReference>
<sequence>MANVCLACGRSQQCRRMRTKTSAGCATTASQAPRFPSTQRPKRSPWPQEKARHASPPQRKRSPMNNLFDNPIQSETLTAEELETISGCCRKVDQIKWLQQNGWTFIRNRAGAPIIGRLYARLRLSGINPASLVSTPAWAPDLSKVR</sequence>
<evidence type="ECO:0000313" key="3">
    <source>
        <dbReference type="EMBL" id="KAB8065709.1"/>
    </source>
</evidence>
<comment type="caution">
    <text evidence="3">The sequence shown here is derived from an EMBL/GenBank/DDBJ whole genome shotgun (WGS) entry which is preliminary data.</text>
</comment>
<proteinExistence type="predicted"/>
<evidence type="ECO:0000259" key="2">
    <source>
        <dbReference type="Pfam" id="PF13986"/>
    </source>
</evidence>
<keyword evidence="4" id="KW-1185">Reference proteome</keyword>
<evidence type="ECO:0000313" key="4">
    <source>
        <dbReference type="Proteomes" id="UP000468717"/>
    </source>
</evidence>
<feature type="domain" description="DUF4224" evidence="2">
    <location>
        <begin position="76"/>
        <end position="119"/>
    </location>
</feature>
<dbReference type="Proteomes" id="UP000468717">
    <property type="component" value="Unassembled WGS sequence"/>
</dbReference>
<reference evidence="3 4" key="1">
    <citation type="submission" date="2019-10" db="EMBL/GenBank/DDBJ databases">
        <title>Three novel species isolated from a subtropical stream in China.</title>
        <authorList>
            <person name="Lu H."/>
        </authorList>
    </citation>
    <scope>NUCLEOTIDE SEQUENCE [LARGE SCALE GENOMIC DNA]</scope>
    <source>
        <strain evidence="3 4">FT13W</strain>
    </source>
</reference>
<dbReference type="InterPro" id="IPR025319">
    <property type="entry name" value="DUF4224"/>
</dbReference>